<evidence type="ECO:0000313" key="1">
    <source>
        <dbReference type="EMBL" id="PQA60500.1"/>
    </source>
</evidence>
<proteinExistence type="predicted"/>
<organism evidence="1 2">
    <name type="scientific">Siphonobacter curvatus</name>
    <dbReference type="NCBI Taxonomy" id="2094562"/>
    <lineage>
        <taxon>Bacteria</taxon>
        <taxon>Pseudomonadati</taxon>
        <taxon>Bacteroidota</taxon>
        <taxon>Cytophagia</taxon>
        <taxon>Cytophagales</taxon>
        <taxon>Cytophagaceae</taxon>
        <taxon>Siphonobacter</taxon>
    </lineage>
</organism>
<name>A0A2S7ISD8_9BACT</name>
<protein>
    <submittedName>
        <fullName evidence="1">Uncharacterized protein</fullName>
    </submittedName>
</protein>
<dbReference type="EMBL" id="PTRA01000001">
    <property type="protein sequence ID" value="PQA60500.1"/>
    <property type="molecule type" value="Genomic_DNA"/>
</dbReference>
<accession>A0A2S7ISD8</accession>
<dbReference type="Proteomes" id="UP000239590">
    <property type="component" value="Unassembled WGS sequence"/>
</dbReference>
<comment type="caution">
    <text evidence="1">The sequence shown here is derived from an EMBL/GenBank/DDBJ whole genome shotgun (WGS) entry which is preliminary data.</text>
</comment>
<gene>
    <name evidence="1" type="ORF">C5O19_13035</name>
</gene>
<evidence type="ECO:0000313" key="2">
    <source>
        <dbReference type="Proteomes" id="UP000239590"/>
    </source>
</evidence>
<dbReference type="AlphaFoldDB" id="A0A2S7ISD8"/>
<sequence>MTSSPEVKLSKALGAFSGGFFFFIQPEKWTETLHFLQKLIKFMAQQSTQRPVMEEISRNLTPNFYITNNDVEIIDALVDNGEMFKDFSRSQVTSFLWGEDFALVLFFADDYDRGFTMYVVRDFSVNVRDMAQLIFAIDEIINQGYNYRLFHAARSKVEEMLYMAPTFRAMWDKADPEEEEDQQYGH</sequence>
<keyword evidence="2" id="KW-1185">Reference proteome</keyword>
<reference evidence="2" key="1">
    <citation type="submission" date="2018-02" db="EMBL/GenBank/DDBJ databases">
        <title>Genome sequencing of Solimonas sp. HR-BB.</title>
        <authorList>
            <person name="Lee Y."/>
            <person name="Jeon C.O."/>
        </authorList>
    </citation>
    <scope>NUCLEOTIDE SEQUENCE [LARGE SCALE GENOMIC DNA]</scope>
    <source>
        <strain evidence="2">HR-U</strain>
    </source>
</reference>